<reference evidence="1 2" key="1">
    <citation type="journal article" date="2013" name="Curr. Biol.">
        <title>The Genome of the Foraminiferan Reticulomyxa filosa.</title>
        <authorList>
            <person name="Glockner G."/>
            <person name="Hulsmann N."/>
            <person name="Schleicher M."/>
            <person name="Noegel A.A."/>
            <person name="Eichinger L."/>
            <person name="Gallinger C."/>
            <person name="Pawlowski J."/>
            <person name="Sierra R."/>
            <person name="Euteneuer U."/>
            <person name="Pillet L."/>
            <person name="Moustafa A."/>
            <person name="Platzer M."/>
            <person name="Groth M."/>
            <person name="Szafranski K."/>
            <person name="Schliwa M."/>
        </authorList>
    </citation>
    <scope>NUCLEOTIDE SEQUENCE [LARGE SCALE GENOMIC DNA]</scope>
</reference>
<accession>X6LG01</accession>
<organism evidence="1 2">
    <name type="scientific">Reticulomyxa filosa</name>
    <dbReference type="NCBI Taxonomy" id="46433"/>
    <lineage>
        <taxon>Eukaryota</taxon>
        <taxon>Sar</taxon>
        <taxon>Rhizaria</taxon>
        <taxon>Retaria</taxon>
        <taxon>Foraminifera</taxon>
        <taxon>Monothalamids</taxon>
        <taxon>Reticulomyxidae</taxon>
        <taxon>Reticulomyxa</taxon>
    </lineage>
</organism>
<name>X6LG01_RETFI</name>
<gene>
    <name evidence="1" type="ORF">RFI_36557</name>
</gene>
<keyword evidence="2" id="KW-1185">Reference proteome</keyword>
<protein>
    <submittedName>
        <fullName evidence="1">Uncharacterized protein</fullName>
    </submittedName>
</protein>
<evidence type="ECO:0000313" key="1">
    <source>
        <dbReference type="EMBL" id="ETO00883.1"/>
    </source>
</evidence>
<dbReference type="EMBL" id="ASPP01039787">
    <property type="protein sequence ID" value="ETO00883.1"/>
    <property type="molecule type" value="Genomic_DNA"/>
</dbReference>
<sequence length="124" mass="14393">MDNFSIPLTLQYYKVTSNGVVTEIKAQLDNSQNQADFIGSLVTDDSDNDKHVKETLLNLRLFNTDKALLPNAQTDTNFGVNNNSFFFIKKFLLKDKLYFNTLTYDYLNENIILIKECTEYYDTH</sequence>
<comment type="caution">
    <text evidence="1">The sequence shown here is derived from an EMBL/GenBank/DDBJ whole genome shotgun (WGS) entry which is preliminary data.</text>
</comment>
<dbReference type="AlphaFoldDB" id="X6LG01"/>
<proteinExistence type="predicted"/>
<evidence type="ECO:0000313" key="2">
    <source>
        <dbReference type="Proteomes" id="UP000023152"/>
    </source>
</evidence>
<dbReference type="Proteomes" id="UP000023152">
    <property type="component" value="Unassembled WGS sequence"/>
</dbReference>